<evidence type="ECO:0000256" key="7">
    <source>
        <dbReference type="ARBA" id="ARBA00023242"/>
    </source>
</evidence>
<feature type="compositionally biased region" description="Low complexity" evidence="8">
    <location>
        <begin position="189"/>
        <end position="248"/>
    </location>
</feature>
<evidence type="ECO:0000256" key="5">
    <source>
        <dbReference type="ARBA" id="ARBA00023010"/>
    </source>
</evidence>
<evidence type="ECO:0000256" key="3">
    <source>
        <dbReference type="ARBA" id="ARBA00022816"/>
    </source>
</evidence>
<keyword evidence="5" id="KW-0811">Translocation</keyword>
<dbReference type="AlphaFoldDB" id="A0A316W0C1"/>
<evidence type="ECO:0000256" key="2">
    <source>
        <dbReference type="ARBA" id="ARBA00022448"/>
    </source>
</evidence>
<keyword evidence="6" id="KW-0906">Nuclear pore complex</keyword>
<name>A0A316W0C1_9BASI</name>
<evidence type="ECO:0000256" key="4">
    <source>
        <dbReference type="ARBA" id="ARBA00022927"/>
    </source>
</evidence>
<evidence type="ECO:0000313" key="10">
    <source>
        <dbReference type="Proteomes" id="UP000245783"/>
    </source>
</evidence>
<dbReference type="RefSeq" id="XP_025370134.1">
    <property type="nucleotide sequence ID" value="XM_025515632.1"/>
</dbReference>
<feature type="compositionally biased region" description="Low complexity" evidence="8">
    <location>
        <begin position="107"/>
        <end position="123"/>
    </location>
</feature>
<dbReference type="EMBL" id="KZ819374">
    <property type="protein sequence ID" value="PWN42974.1"/>
    <property type="molecule type" value="Genomic_DNA"/>
</dbReference>
<dbReference type="GeneID" id="37037502"/>
<evidence type="ECO:0000256" key="8">
    <source>
        <dbReference type="SAM" id="MobiDB-lite"/>
    </source>
</evidence>
<keyword evidence="3" id="KW-0509">mRNA transport</keyword>
<sequence>MLAAHAHFKRLLSFRPGHLSWVPNEPHLDSRITIGEARVDTALCKSHSKMSSLGVRRASLGGATQPAAKQPFSFGSVSGSTFGSGPPAGPSHSNATAGSLFGSTATQQQPQSLGQQGQQTQQLSGGGLFGGQNAQSGGLFGGQNAQNIQQSGTGGGTGASAGVGASSFSFGAQNNQSAGQQNKPAGSLFGAQPAAGSSSQAFGSSLFGQSQAQQPKPAFSFSQPQQSQTASQGGAFGSSFQQASAPASNTNQAASSPFLSHPYYAREKFNQLPEDQRKLIEELDNFMQTQRRNGAPLATMDFAPIAKVSEEAQELASDLSSLGAALEIDLLAARDANKRVEEDGRDSGNLLELLRGEARTDWLRGFFERSANEFRERILRYRATMEQIERHLSSVDNRESHSPEAISEAIRVQHASFMALASSVAALHSEVEGFKRRYSDWYFQTHRTARDPFTALPDDFARSFG</sequence>
<feature type="compositionally biased region" description="Polar residues" evidence="8">
    <location>
        <begin position="91"/>
        <end position="106"/>
    </location>
</feature>
<comment type="subcellular location">
    <subcellularLocation>
        <location evidence="1">Nucleus</location>
        <location evidence="1">Nuclear pore complex</location>
    </subcellularLocation>
</comment>
<dbReference type="Gene3D" id="6.10.140.1350">
    <property type="match status" value="1"/>
</dbReference>
<reference evidence="9 10" key="1">
    <citation type="journal article" date="2018" name="Mol. Biol. Evol.">
        <title>Broad Genomic Sampling Reveals a Smut Pathogenic Ancestry of the Fungal Clade Ustilaginomycotina.</title>
        <authorList>
            <person name="Kijpornyongpan T."/>
            <person name="Mondo S.J."/>
            <person name="Barry K."/>
            <person name="Sandor L."/>
            <person name="Lee J."/>
            <person name="Lipzen A."/>
            <person name="Pangilinan J."/>
            <person name="LaButti K."/>
            <person name="Hainaut M."/>
            <person name="Henrissat B."/>
            <person name="Grigoriev I.V."/>
            <person name="Spatafora J.W."/>
            <person name="Aime M.C."/>
        </authorList>
    </citation>
    <scope>NUCLEOTIDE SEQUENCE [LARGE SCALE GENOMIC DNA]</scope>
    <source>
        <strain evidence="9 10">MCA 4658</strain>
    </source>
</reference>
<dbReference type="Proteomes" id="UP000245783">
    <property type="component" value="Unassembled WGS sequence"/>
</dbReference>
<dbReference type="GO" id="GO:0005643">
    <property type="term" value="C:nuclear pore"/>
    <property type="evidence" value="ECO:0007669"/>
    <property type="project" value="UniProtKB-SubCell"/>
</dbReference>
<dbReference type="PANTHER" id="PTHR13437:SF2">
    <property type="entry name" value="NUCLEOPORIN P58_P45"/>
    <property type="match status" value="1"/>
</dbReference>
<gene>
    <name evidence="9" type="ORF">IE81DRAFT_341037</name>
</gene>
<feature type="region of interest" description="Disordered" evidence="8">
    <location>
        <begin position="78"/>
        <end position="160"/>
    </location>
</feature>
<dbReference type="PANTHER" id="PTHR13437">
    <property type="entry name" value="NUCLEOPORIN P58/P45 NUCLEOPORIN-LIKE PROTEIN 1"/>
    <property type="match status" value="1"/>
</dbReference>
<dbReference type="GO" id="GO:0015031">
    <property type="term" value="P:protein transport"/>
    <property type="evidence" value="ECO:0007669"/>
    <property type="project" value="UniProtKB-KW"/>
</dbReference>
<keyword evidence="4" id="KW-0653">Protein transport</keyword>
<keyword evidence="7" id="KW-0539">Nucleus</keyword>
<evidence type="ECO:0000256" key="1">
    <source>
        <dbReference type="ARBA" id="ARBA00004567"/>
    </source>
</evidence>
<evidence type="ECO:0000313" key="9">
    <source>
        <dbReference type="EMBL" id="PWN42974.1"/>
    </source>
</evidence>
<proteinExistence type="predicted"/>
<dbReference type="OrthoDB" id="2538017at2759"/>
<dbReference type="GO" id="GO:0051028">
    <property type="term" value="P:mRNA transport"/>
    <property type="evidence" value="ECO:0007669"/>
    <property type="project" value="UniProtKB-KW"/>
</dbReference>
<dbReference type="InParanoid" id="A0A316W0C1"/>
<dbReference type="GO" id="GO:0008139">
    <property type="term" value="F:nuclear localization sequence binding"/>
    <property type="evidence" value="ECO:0007669"/>
    <property type="project" value="InterPro"/>
</dbReference>
<dbReference type="GO" id="GO:0017056">
    <property type="term" value="F:structural constituent of nuclear pore"/>
    <property type="evidence" value="ECO:0007669"/>
    <property type="project" value="InterPro"/>
</dbReference>
<organism evidence="9 10">
    <name type="scientific">Ceraceosorus guamensis</name>
    <dbReference type="NCBI Taxonomy" id="1522189"/>
    <lineage>
        <taxon>Eukaryota</taxon>
        <taxon>Fungi</taxon>
        <taxon>Dikarya</taxon>
        <taxon>Basidiomycota</taxon>
        <taxon>Ustilaginomycotina</taxon>
        <taxon>Exobasidiomycetes</taxon>
        <taxon>Ceraceosorales</taxon>
        <taxon>Ceraceosoraceae</taxon>
        <taxon>Ceraceosorus</taxon>
    </lineage>
</organism>
<accession>A0A316W0C1</accession>
<dbReference type="STRING" id="1522189.A0A316W0C1"/>
<keyword evidence="10" id="KW-1185">Reference proteome</keyword>
<feature type="compositionally biased region" description="Low complexity" evidence="8">
    <location>
        <begin position="172"/>
        <end position="182"/>
    </location>
</feature>
<evidence type="ECO:0000256" key="6">
    <source>
        <dbReference type="ARBA" id="ARBA00023132"/>
    </source>
</evidence>
<dbReference type="InterPro" id="IPR024882">
    <property type="entry name" value="NUP58/p45/49"/>
</dbReference>
<keyword evidence="2" id="KW-0813">Transport</keyword>
<feature type="region of interest" description="Disordered" evidence="8">
    <location>
        <begin position="172"/>
        <end position="254"/>
    </location>
</feature>
<protein>
    <submittedName>
        <fullName evidence="9">Uncharacterized protein</fullName>
    </submittedName>
</protein>
<dbReference type="FunCoup" id="A0A316W0C1">
    <property type="interactions" value="57"/>
</dbReference>